<gene>
    <name evidence="3" type="ORF">GUITHDRAFT_113626</name>
</gene>
<dbReference type="CDD" id="cd06093">
    <property type="entry name" value="PX_domain"/>
    <property type="match status" value="1"/>
</dbReference>
<accession>L1IVY0</accession>
<dbReference type="InterPro" id="IPR036871">
    <property type="entry name" value="PX_dom_sf"/>
</dbReference>
<dbReference type="PaxDb" id="55529-EKX40386"/>
<dbReference type="GO" id="GO:0035091">
    <property type="term" value="F:phosphatidylinositol binding"/>
    <property type="evidence" value="ECO:0007669"/>
    <property type="project" value="InterPro"/>
</dbReference>
<protein>
    <recommendedName>
        <fullName evidence="2">PX domain-containing protein</fullName>
    </recommendedName>
</protein>
<dbReference type="EnsemblProtists" id="EKX40386">
    <property type="protein sequence ID" value="EKX40386"/>
    <property type="gene ID" value="GUITHDRAFT_113626"/>
</dbReference>
<sequence length="140" mass="16737">MGFSAFLVNFIDTEVRSDRGCGGLNAKYVVYVLKIVNGDRQWLCEKRYSDFVLLDDVLRSKFWYMQVPKLPQKKFFFNFDEEFISRRRKELEEYLRSLLQSEEMWQFLTDQKSIVGAPPELQEENDRHKQAMEYAATEEP</sequence>
<reference evidence="5" key="2">
    <citation type="submission" date="2012-11" db="EMBL/GenBank/DDBJ databases">
        <authorList>
            <person name="Kuo A."/>
            <person name="Curtis B.A."/>
            <person name="Tanifuji G."/>
            <person name="Burki F."/>
            <person name="Gruber A."/>
            <person name="Irimia M."/>
            <person name="Maruyama S."/>
            <person name="Arias M.C."/>
            <person name="Ball S.G."/>
            <person name="Gile G.H."/>
            <person name="Hirakawa Y."/>
            <person name="Hopkins J.F."/>
            <person name="Rensing S.A."/>
            <person name="Schmutz J."/>
            <person name="Symeonidi A."/>
            <person name="Elias M."/>
            <person name="Eveleigh R.J."/>
            <person name="Herman E.K."/>
            <person name="Klute M.J."/>
            <person name="Nakayama T."/>
            <person name="Obornik M."/>
            <person name="Reyes-Prieto A."/>
            <person name="Armbrust E.V."/>
            <person name="Aves S.J."/>
            <person name="Beiko R.G."/>
            <person name="Coutinho P."/>
            <person name="Dacks J.B."/>
            <person name="Durnford D.G."/>
            <person name="Fast N.M."/>
            <person name="Green B.R."/>
            <person name="Grisdale C."/>
            <person name="Hempe F."/>
            <person name="Henrissat B."/>
            <person name="Hoppner M.P."/>
            <person name="Ishida K.-I."/>
            <person name="Kim E."/>
            <person name="Koreny L."/>
            <person name="Kroth P.G."/>
            <person name="Liu Y."/>
            <person name="Malik S.-B."/>
            <person name="Maier U.G."/>
            <person name="McRose D."/>
            <person name="Mock T."/>
            <person name="Neilson J.A."/>
            <person name="Onodera N.T."/>
            <person name="Poole A.M."/>
            <person name="Pritham E.J."/>
            <person name="Richards T.A."/>
            <person name="Rocap G."/>
            <person name="Roy S.W."/>
            <person name="Sarai C."/>
            <person name="Schaack S."/>
            <person name="Shirato S."/>
            <person name="Slamovits C.H."/>
            <person name="Spencer D.F."/>
            <person name="Suzuki S."/>
            <person name="Worden A.Z."/>
            <person name="Zauner S."/>
            <person name="Barry K."/>
            <person name="Bell C."/>
            <person name="Bharti A.K."/>
            <person name="Crow J.A."/>
            <person name="Grimwood J."/>
            <person name="Kramer R."/>
            <person name="Lindquist E."/>
            <person name="Lucas S."/>
            <person name="Salamov A."/>
            <person name="McFadden G.I."/>
            <person name="Lane C.E."/>
            <person name="Keeling P.J."/>
            <person name="Gray M.W."/>
            <person name="Grigoriev I.V."/>
            <person name="Archibald J.M."/>
        </authorList>
    </citation>
    <scope>NUCLEOTIDE SEQUENCE</scope>
    <source>
        <strain evidence="5">CCMP2712</strain>
    </source>
</reference>
<dbReference type="GO" id="GO:0005768">
    <property type="term" value="C:endosome"/>
    <property type="evidence" value="ECO:0007669"/>
    <property type="project" value="TreeGrafter"/>
</dbReference>
<dbReference type="HOGENOM" id="CLU_1838993_0_0_1"/>
<proteinExistence type="predicted"/>
<evidence type="ECO:0000259" key="2">
    <source>
        <dbReference type="PROSITE" id="PS50195"/>
    </source>
</evidence>
<reference evidence="3 5" key="1">
    <citation type="journal article" date="2012" name="Nature">
        <title>Algal genomes reveal evolutionary mosaicism and the fate of nucleomorphs.</title>
        <authorList>
            <consortium name="DOE Joint Genome Institute"/>
            <person name="Curtis B.A."/>
            <person name="Tanifuji G."/>
            <person name="Burki F."/>
            <person name="Gruber A."/>
            <person name="Irimia M."/>
            <person name="Maruyama S."/>
            <person name="Arias M.C."/>
            <person name="Ball S.G."/>
            <person name="Gile G.H."/>
            <person name="Hirakawa Y."/>
            <person name="Hopkins J.F."/>
            <person name="Kuo A."/>
            <person name="Rensing S.A."/>
            <person name="Schmutz J."/>
            <person name="Symeonidi A."/>
            <person name="Elias M."/>
            <person name="Eveleigh R.J."/>
            <person name="Herman E.K."/>
            <person name="Klute M.J."/>
            <person name="Nakayama T."/>
            <person name="Obornik M."/>
            <person name="Reyes-Prieto A."/>
            <person name="Armbrust E.V."/>
            <person name="Aves S.J."/>
            <person name="Beiko R.G."/>
            <person name="Coutinho P."/>
            <person name="Dacks J.B."/>
            <person name="Durnford D.G."/>
            <person name="Fast N.M."/>
            <person name="Green B.R."/>
            <person name="Grisdale C.J."/>
            <person name="Hempel F."/>
            <person name="Henrissat B."/>
            <person name="Hoppner M.P."/>
            <person name="Ishida K."/>
            <person name="Kim E."/>
            <person name="Koreny L."/>
            <person name="Kroth P.G."/>
            <person name="Liu Y."/>
            <person name="Malik S.B."/>
            <person name="Maier U.G."/>
            <person name="McRose D."/>
            <person name="Mock T."/>
            <person name="Neilson J.A."/>
            <person name="Onodera N.T."/>
            <person name="Poole A.M."/>
            <person name="Pritham E.J."/>
            <person name="Richards T.A."/>
            <person name="Rocap G."/>
            <person name="Roy S.W."/>
            <person name="Sarai C."/>
            <person name="Schaack S."/>
            <person name="Shirato S."/>
            <person name="Slamovits C.H."/>
            <person name="Spencer D.F."/>
            <person name="Suzuki S."/>
            <person name="Worden A.Z."/>
            <person name="Zauner S."/>
            <person name="Barry K."/>
            <person name="Bell C."/>
            <person name="Bharti A.K."/>
            <person name="Crow J.A."/>
            <person name="Grimwood J."/>
            <person name="Kramer R."/>
            <person name="Lindquist E."/>
            <person name="Lucas S."/>
            <person name="Salamov A."/>
            <person name="McFadden G.I."/>
            <person name="Lane C.E."/>
            <person name="Keeling P.J."/>
            <person name="Gray M.W."/>
            <person name="Grigoriev I.V."/>
            <person name="Archibald J.M."/>
        </authorList>
    </citation>
    <scope>NUCLEOTIDE SEQUENCE</scope>
    <source>
        <strain evidence="3 5">CCMP2712</strain>
    </source>
</reference>
<dbReference type="SMART" id="SM00312">
    <property type="entry name" value="PX"/>
    <property type="match status" value="1"/>
</dbReference>
<dbReference type="InterPro" id="IPR001683">
    <property type="entry name" value="PX_dom"/>
</dbReference>
<keyword evidence="5" id="KW-1185">Reference proteome</keyword>
<dbReference type="OrthoDB" id="430293at2759"/>
<dbReference type="AlphaFoldDB" id="L1IVY0"/>
<dbReference type="KEGG" id="gtt:GUITHDRAFT_113626"/>
<dbReference type="PROSITE" id="PS50195">
    <property type="entry name" value="PX"/>
    <property type="match status" value="1"/>
</dbReference>
<dbReference type="EMBL" id="JH993032">
    <property type="protein sequence ID" value="EKX40386.1"/>
    <property type="molecule type" value="Genomic_DNA"/>
</dbReference>
<feature type="region of interest" description="Disordered" evidence="1">
    <location>
        <begin position="116"/>
        <end position="140"/>
    </location>
</feature>
<dbReference type="Gene3D" id="3.30.1520.10">
    <property type="entry name" value="Phox-like domain"/>
    <property type="match status" value="1"/>
</dbReference>
<feature type="domain" description="PX" evidence="2">
    <location>
        <begin position="9"/>
        <end position="140"/>
    </location>
</feature>
<dbReference type="Pfam" id="PF00787">
    <property type="entry name" value="PX"/>
    <property type="match status" value="1"/>
</dbReference>
<dbReference type="PANTHER" id="PTHR10555">
    <property type="entry name" value="SORTING NEXIN"/>
    <property type="match status" value="1"/>
</dbReference>
<evidence type="ECO:0000313" key="3">
    <source>
        <dbReference type="EMBL" id="EKX40386.1"/>
    </source>
</evidence>
<dbReference type="SUPFAM" id="SSF64268">
    <property type="entry name" value="PX domain"/>
    <property type="match status" value="1"/>
</dbReference>
<dbReference type="RefSeq" id="XP_005827366.1">
    <property type="nucleotide sequence ID" value="XM_005827309.1"/>
</dbReference>
<organism evidence="3">
    <name type="scientific">Guillardia theta (strain CCMP2712)</name>
    <name type="common">Cryptophyte</name>
    <dbReference type="NCBI Taxonomy" id="905079"/>
    <lineage>
        <taxon>Eukaryota</taxon>
        <taxon>Cryptophyceae</taxon>
        <taxon>Pyrenomonadales</taxon>
        <taxon>Geminigeraceae</taxon>
        <taxon>Guillardia</taxon>
    </lineage>
</organism>
<evidence type="ECO:0000313" key="4">
    <source>
        <dbReference type="EnsemblProtists" id="EKX40386"/>
    </source>
</evidence>
<reference evidence="4" key="3">
    <citation type="submission" date="2015-06" db="UniProtKB">
        <authorList>
            <consortium name="EnsemblProtists"/>
        </authorList>
    </citation>
    <scope>IDENTIFICATION</scope>
</reference>
<dbReference type="PANTHER" id="PTHR10555:SF170">
    <property type="entry name" value="FI18122P1"/>
    <property type="match status" value="1"/>
</dbReference>
<dbReference type="Proteomes" id="UP000011087">
    <property type="component" value="Unassembled WGS sequence"/>
</dbReference>
<name>L1IVY0_GUITC</name>
<evidence type="ECO:0000256" key="1">
    <source>
        <dbReference type="SAM" id="MobiDB-lite"/>
    </source>
</evidence>
<evidence type="ECO:0000313" key="5">
    <source>
        <dbReference type="Proteomes" id="UP000011087"/>
    </source>
</evidence>
<dbReference type="GeneID" id="17297075"/>